<protein>
    <submittedName>
        <fullName evidence="1">Uncharacterized protein</fullName>
    </submittedName>
</protein>
<accession>A0A0C9UPN9</accession>
<evidence type="ECO:0000313" key="2">
    <source>
        <dbReference type="Proteomes" id="UP000054279"/>
    </source>
</evidence>
<proteinExistence type="predicted"/>
<dbReference type="EMBL" id="KN837252">
    <property type="protein sequence ID" value="KIJ30907.1"/>
    <property type="molecule type" value="Genomic_DNA"/>
</dbReference>
<reference evidence="1 2" key="1">
    <citation type="submission" date="2014-06" db="EMBL/GenBank/DDBJ databases">
        <title>Evolutionary Origins and Diversification of the Mycorrhizal Mutualists.</title>
        <authorList>
            <consortium name="DOE Joint Genome Institute"/>
            <consortium name="Mycorrhizal Genomics Consortium"/>
            <person name="Kohler A."/>
            <person name="Kuo A."/>
            <person name="Nagy L.G."/>
            <person name="Floudas D."/>
            <person name="Copeland A."/>
            <person name="Barry K.W."/>
            <person name="Cichocki N."/>
            <person name="Veneault-Fourrey C."/>
            <person name="LaButti K."/>
            <person name="Lindquist E.A."/>
            <person name="Lipzen A."/>
            <person name="Lundell T."/>
            <person name="Morin E."/>
            <person name="Murat C."/>
            <person name="Riley R."/>
            <person name="Ohm R."/>
            <person name="Sun H."/>
            <person name="Tunlid A."/>
            <person name="Henrissat B."/>
            <person name="Grigoriev I.V."/>
            <person name="Hibbett D.S."/>
            <person name="Martin F."/>
        </authorList>
    </citation>
    <scope>NUCLEOTIDE SEQUENCE [LARGE SCALE GENOMIC DNA]</scope>
    <source>
        <strain evidence="1 2">SS14</strain>
    </source>
</reference>
<name>A0A0C9UPN9_SPHS4</name>
<organism evidence="1 2">
    <name type="scientific">Sphaerobolus stellatus (strain SS14)</name>
    <dbReference type="NCBI Taxonomy" id="990650"/>
    <lineage>
        <taxon>Eukaryota</taxon>
        <taxon>Fungi</taxon>
        <taxon>Dikarya</taxon>
        <taxon>Basidiomycota</taxon>
        <taxon>Agaricomycotina</taxon>
        <taxon>Agaricomycetes</taxon>
        <taxon>Phallomycetidae</taxon>
        <taxon>Geastrales</taxon>
        <taxon>Sphaerobolaceae</taxon>
        <taxon>Sphaerobolus</taxon>
    </lineage>
</organism>
<gene>
    <name evidence="1" type="ORF">M422DRAFT_267518</name>
</gene>
<dbReference type="HOGENOM" id="CLU_855731_0_0_1"/>
<sequence length="325" mass="36212">MIVWPEIILLYLQFKVHSPYSASELENLFHLTANLENVQVAVMLDKQIPFASLILNGHLQQMQTPPDSGAFKGRHTISFLKHAFLDMQASNGNDIHVNGYPQVTGLQNTGSSFHNHSSPVELFAQHYKHFGETYAESVSSSDIVAASFQLHNVQLINSLCAESEEPHPMAMQDIHSPLHQHCQYGNYSESSCAPVINSSVSEPGFHQMVNLDNMPNEARINCTAGGRDVKLYKKPSMYGMAHLFGQQCGVSAHNTLLFQRFETLSMLATLKTTIDLGDTQSAIDGNTKYMKQIQGVIREAFNAASQDPAVEKRHFEWFSMLLGDN</sequence>
<dbReference type="Proteomes" id="UP000054279">
    <property type="component" value="Unassembled WGS sequence"/>
</dbReference>
<evidence type="ECO:0000313" key="1">
    <source>
        <dbReference type="EMBL" id="KIJ30907.1"/>
    </source>
</evidence>
<keyword evidence="2" id="KW-1185">Reference proteome</keyword>
<dbReference type="AlphaFoldDB" id="A0A0C9UPN9"/>